<evidence type="ECO:0000313" key="3">
    <source>
        <dbReference type="Proteomes" id="UP000064967"/>
    </source>
</evidence>
<feature type="region of interest" description="Disordered" evidence="1">
    <location>
        <begin position="1"/>
        <end position="22"/>
    </location>
</feature>
<protein>
    <submittedName>
        <fullName evidence="2">Uncharacterized protein</fullName>
    </submittedName>
</protein>
<dbReference type="STRING" id="1391654.AKJ09_01449"/>
<keyword evidence="3" id="KW-1185">Reference proteome</keyword>
<dbReference type="EMBL" id="CP012333">
    <property type="protein sequence ID" value="AKU94785.1"/>
    <property type="molecule type" value="Genomic_DNA"/>
</dbReference>
<evidence type="ECO:0000313" key="2">
    <source>
        <dbReference type="EMBL" id="AKU94785.1"/>
    </source>
</evidence>
<feature type="region of interest" description="Disordered" evidence="1">
    <location>
        <begin position="34"/>
        <end position="83"/>
    </location>
</feature>
<name>A0A0K1PMM7_9BACT</name>
<dbReference type="AlphaFoldDB" id="A0A0K1PMM7"/>
<dbReference type="KEGG" id="llu:AKJ09_01449"/>
<feature type="compositionally biased region" description="Basic residues" evidence="1">
    <location>
        <begin position="1"/>
        <end position="16"/>
    </location>
</feature>
<feature type="compositionally biased region" description="Basic residues" evidence="1">
    <location>
        <begin position="37"/>
        <end position="51"/>
    </location>
</feature>
<evidence type="ECO:0000256" key="1">
    <source>
        <dbReference type="SAM" id="MobiDB-lite"/>
    </source>
</evidence>
<organism evidence="2 3">
    <name type="scientific">Labilithrix luteola</name>
    <dbReference type="NCBI Taxonomy" id="1391654"/>
    <lineage>
        <taxon>Bacteria</taxon>
        <taxon>Pseudomonadati</taxon>
        <taxon>Myxococcota</taxon>
        <taxon>Polyangia</taxon>
        <taxon>Polyangiales</taxon>
        <taxon>Labilitrichaceae</taxon>
        <taxon>Labilithrix</taxon>
    </lineage>
</organism>
<dbReference type="Proteomes" id="UP000064967">
    <property type="component" value="Chromosome"/>
</dbReference>
<proteinExistence type="predicted"/>
<gene>
    <name evidence="2" type="ORF">AKJ09_01449</name>
</gene>
<reference evidence="2 3" key="1">
    <citation type="submission" date="2015-08" db="EMBL/GenBank/DDBJ databases">
        <authorList>
            <person name="Babu N.S."/>
            <person name="Beckwith C.J."/>
            <person name="Beseler K.G."/>
            <person name="Brison A."/>
            <person name="Carone J.V."/>
            <person name="Caskin T.P."/>
            <person name="Diamond M."/>
            <person name="Durham M.E."/>
            <person name="Foxe J.M."/>
            <person name="Go M."/>
            <person name="Henderson B.A."/>
            <person name="Jones I.B."/>
            <person name="McGettigan J.A."/>
            <person name="Micheletti S.J."/>
            <person name="Nasrallah M.E."/>
            <person name="Ortiz D."/>
            <person name="Piller C.R."/>
            <person name="Privatt S.R."/>
            <person name="Schneider S.L."/>
            <person name="Sharp S."/>
            <person name="Smith T.C."/>
            <person name="Stanton J.D."/>
            <person name="Ullery H.E."/>
            <person name="Wilson R.J."/>
            <person name="Serrano M.G."/>
            <person name="Buck G."/>
            <person name="Lee V."/>
            <person name="Wang Y."/>
            <person name="Carvalho R."/>
            <person name="Voegtly L."/>
            <person name="Shi R."/>
            <person name="Duckworth R."/>
            <person name="Johnson A."/>
            <person name="Loviza R."/>
            <person name="Walstead R."/>
            <person name="Shah Z."/>
            <person name="Kiflezghi M."/>
            <person name="Wade K."/>
            <person name="Ball S.L."/>
            <person name="Bradley K.W."/>
            <person name="Asai D.J."/>
            <person name="Bowman C.A."/>
            <person name="Russell D.A."/>
            <person name="Pope W.H."/>
            <person name="Jacobs-Sera D."/>
            <person name="Hendrix R.W."/>
            <person name="Hatfull G.F."/>
        </authorList>
    </citation>
    <scope>NUCLEOTIDE SEQUENCE [LARGE SCALE GENOMIC DNA]</scope>
    <source>
        <strain evidence="2 3">DSM 27648</strain>
    </source>
</reference>
<sequence length="83" mass="9295">MVKPQKARKLAQRKAAVHHDDARVAKKASYALEVSAKGKRPSRKSTRKSANHIKADTNLVLRSGRATRTPEARARRAQVRRAK</sequence>
<accession>A0A0K1PMM7</accession>